<dbReference type="EMBL" id="UGRI01000001">
    <property type="protein sequence ID" value="SUA21092.1"/>
    <property type="molecule type" value="Genomic_DNA"/>
</dbReference>
<gene>
    <name evidence="1" type="ORF">NCTC11421_01200</name>
</gene>
<name>A0A378VXI7_NEIGO</name>
<sequence length="81" mass="8811">MILGQQPFIALKPPQIGIKPVVLIRTVEKQPQFFRKAVFAVFVVEIIEAQSGLQLGFAGQPEGGGVVEVEDFCVVVGFKIL</sequence>
<evidence type="ECO:0000313" key="1">
    <source>
        <dbReference type="EMBL" id="SUA21092.1"/>
    </source>
</evidence>
<protein>
    <submittedName>
        <fullName evidence="1">Uncharacterized protein</fullName>
    </submittedName>
</protein>
<accession>A0A378VXI7</accession>
<reference evidence="1" key="1">
    <citation type="submission" date="2018-06" db="EMBL/GenBank/DDBJ databases">
        <authorList>
            <consortium name="Pathogen Informatics"/>
            <person name="Doyle S."/>
        </authorList>
    </citation>
    <scope>NUCLEOTIDE SEQUENCE [LARGE SCALE GENOMIC DNA]</scope>
    <source>
        <strain evidence="1">NCTC11421</strain>
    </source>
</reference>
<proteinExistence type="predicted"/>
<dbReference type="AlphaFoldDB" id="A0A378VXI7"/>
<organism evidence="1">
    <name type="scientific">Neisseria gonorrhoeae</name>
    <dbReference type="NCBI Taxonomy" id="485"/>
    <lineage>
        <taxon>Bacteria</taxon>
        <taxon>Pseudomonadati</taxon>
        <taxon>Pseudomonadota</taxon>
        <taxon>Betaproteobacteria</taxon>
        <taxon>Neisseriales</taxon>
        <taxon>Neisseriaceae</taxon>
        <taxon>Neisseria</taxon>
    </lineage>
</organism>